<reference evidence="1" key="1">
    <citation type="submission" date="2022-04" db="EMBL/GenBank/DDBJ databases">
        <title>A functionally conserved STORR gene fusion in Papaver species that diverged 16.8 million years ago.</title>
        <authorList>
            <person name="Catania T."/>
        </authorList>
    </citation>
    <scope>NUCLEOTIDE SEQUENCE</scope>
    <source>
        <strain evidence="1">S-188037</strain>
    </source>
</reference>
<sequence length="183" mass="20826">MEKKELDREINSDREVIFKLEAKAAQEPNRKTVKVMAGVLSPFLKWFIGGSSAKGPRNLNCVVRSPWSTVDIVGQKLEVEALFLASLFPETCVFTRVELPILFLSGLQDEMVPPPHMKTLYVKAATRNKNCIFVEFPNGMHMDTWVSGGDLYWNTVRQFLEQNASGKKHNITHQSENDSETRR</sequence>
<dbReference type="AlphaFoldDB" id="A0AAD4X3X3"/>
<evidence type="ECO:0008006" key="3">
    <source>
        <dbReference type="Google" id="ProtNLM"/>
    </source>
</evidence>
<dbReference type="SUPFAM" id="SSF53474">
    <property type="entry name" value="alpha/beta-Hydrolases"/>
    <property type="match status" value="1"/>
</dbReference>
<gene>
    <name evidence="1" type="ORF">MKW98_002257</name>
</gene>
<protein>
    <recommendedName>
        <fullName evidence="3">Peptidase S9 prolyl oligopeptidase catalytic domain-containing protein</fullName>
    </recommendedName>
</protein>
<dbReference type="EMBL" id="JAJJMB010017986">
    <property type="protein sequence ID" value="KAI3832711.1"/>
    <property type="molecule type" value="Genomic_DNA"/>
</dbReference>
<organism evidence="1 2">
    <name type="scientific">Papaver atlanticum</name>
    <dbReference type="NCBI Taxonomy" id="357466"/>
    <lineage>
        <taxon>Eukaryota</taxon>
        <taxon>Viridiplantae</taxon>
        <taxon>Streptophyta</taxon>
        <taxon>Embryophyta</taxon>
        <taxon>Tracheophyta</taxon>
        <taxon>Spermatophyta</taxon>
        <taxon>Magnoliopsida</taxon>
        <taxon>Ranunculales</taxon>
        <taxon>Papaveraceae</taxon>
        <taxon>Papaveroideae</taxon>
        <taxon>Papaver</taxon>
    </lineage>
</organism>
<comment type="caution">
    <text evidence="1">The sequence shown here is derived from an EMBL/GenBank/DDBJ whole genome shotgun (WGS) entry which is preliminary data.</text>
</comment>
<dbReference type="Proteomes" id="UP001202328">
    <property type="component" value="Unassembled WGS sequence"/>
</dbReference>
<accession>A0AAD4X3X3</accession>
<proteinExistence type="predicted"/>
<name>A0AAD4X3X3_9MAGN</name>
<evidence type="ECO:0000313" key="1">
    <source>
        <dbReference type="EMBL" id="KAI3832711.1"/>
    </source>
</evidence>
<dbReference type="InterPro" id="IPR029058">
    <property type="entry name" value="AB_hydrolase_fold"/>
</dbReference>
<keyword evidence="2" id="KW-1185">Reference proteome</keyword>
<dbReference type="Gene3D" id="3.40.50.1820">
    <property type="entry name" value="alpha/beta hydrolase"/>
    <property type="match status" value="1"/>
</dbReference>
<evidence type="ECO:0000313" key="2">
    <source>
        <dbReference type="Proteomes" id="UP001202328"/>
    </source>
</evidence>